<dbReference type="AlphaFoldDB" id="A0A6I4HW61"/>
<dbReference type="Gene3D" id="3.40.1440.10">
    <property type="entry name" value="GIY-YIG endonuclease"/>
    <property type="match status" value="1"/>
</dbReference>
<evidence type="ECO:0000313" key="3">
    <source>
        <dbReference type="Proteomes" id="UP000429232"/>
    </source>
</evidence>
<dbReference type="SUPFAM" id="SSF82771">
    <property type="entry name" value="GIY-YIG endonuclease"/>
    <property type="match status" value="1"/>
</dbReference>
<dbReference type="SMART" id="SM00465">
    <property type="entry name" value="GIYc"/>
    <property type="match status" value="1"/>
</dbReference>
<dbReference type="PROSITE" id="PS50164">
    <property type="entry name" value="GIY_YIG"/>
    <property type="match status" value="1"/>
</dbReference>
<comment type="similarity">
    <text evidence="1">Belongs to the UPF0213 family.</text>
</comment>
<dbReference type="RefSeq" id="WP_157523511.1">
    <property type="nucleotide sequence ID" value="NZ_CP066775.1"/>
</dbReference>
<accession>A0A6I4HW61</accession>
<dbReference type="EMBL" id="CP066775">
    <property type="protein sequence ID" value="QQL50934.1"/>
    <property type="molecule type" value="Genomic_DNA"/>
</dbReference>
<dbReference type="InterPro" id="IPR000305">
    <property type="entry name" value="GIY-YIG_endonuc"/>
</dbReference>
<dbReference type="CDD" id="cd10448">
    <property type="entry name" value="GIY-YIG_unchar_3"/>
    <property type="match status" value="1"/>
</dbReference>
<reference evidence="2 3" key="1">
    <citation type="submission" date="2020-12" db="EMBL/GenBank/DDBJ databases">
        <title>HMF7856_wgs.fasta genome submission.</title>
        <authorList>
            <person name="Kang H."/>
            <person name="Kim H."/>
            <person name="Joh K."/>
        </authorList>
    </citation>
    <scope>NUCLEOTIDE SEQUENCE [LARGE SCALE GENOMIC DNA]</scope>
    <source>
        <strain evidence="2 3">HMF7856</strain>
    </source>
</reference>
<evidence type="ECO:0000313" key="2">
    <source>
        <dbReference type="EMBL" id="QQL50934.1"/>
    </source>
</evidence>
<evidence type="ECO:0000256" key="1">
    <source>
        <dbReference type="ARBA" id="ARBA00007435"/>
    </source>
</evidence>
<dbReference type="InterPro" id="IPR050190">
    <property type="entry name" value="UPF0213_domain"/>
</dbReference>
<dbReference type="PANTHER" id="PTHR34477:SF5">
    <property type="entry name" value="BSL5627 PROTEIN"/>
    <property type="match status" value="1"/>
</dbReference>
<protein>
    <submittedName>
        <fullName evidence="2">GIY-YIG nuclease family protein</fullName>
    </submittedName>
</protein>
<organism evidence="2 3">
    <name type="scientific">Mucilaginibacter ginkgonis</name>
    <dbReference type="NCBI Taxonomy" id="2682091"/>
    <lineage>
        <taxon>Bacteria</taxon>
        <taxon>Pseudomonadati</taxon>
        <taxon>Bacteroidota</taxon>
        <taxon>Sphingobacteriia</taxon>
        <taxon>Sphingobacteriales</taxon>
        <taxon>Sphingobacteriaceae</taxon>
        <taxon>Mucilaginibacter</taxon>
    </lineage>
</organism>
<proteinExistence type="inferred from homology"/>
<dbReference type="KEGG" id="mgik:GO620_005620"/>
<keyword evidence="3" id="KW-1185">Reference proteome</keyword>
<dbReference type="Pfam" id="PF01541">
    <property type="entry name" value="GIY-YIG"/>
    <property type="match status" value="1"/>
</dbReference>
<gene>
    <name evidence="2" type="ORF">GO620_005620</name>
</gene>
<dbReference type="PANTHER" id="PTHR34477">
    <property type="entry name" value="UPF0213 PROTEIN YHBQ"/>
    <property type="match status" value="1"/>
</dbReference>
<dbReference type="Proteomes" id="UP000429232">
    <property type="component" value="Chromosome"/>
</dbReference>
<name>A0A6I4HW61_9SPHI</name>
<dbReference type="InterPro" id="IPR035901">
    <property type="entry name" value="GIY-YIG_endonuc_sf"/>
</dbReference>
<sequence length="100" mass="12391">MDLNSGYIYIMSNQYRTTLYIGVTNDLRTRVWQHTNRQGSAFVKYYKLFDLVYFEYFERITDAIDREKQLKNWHHKWKENLIRTKNPTMKDLKEELEIQF</sequence>